<name>A0AAD7ABA6_9AGAR</name>
<feature type="compositionally biased region" description="Polar residues" evidence="1">
    <location>
        <begin position="93"/>
        <end position="102"/>
    </location>
</feature>
<reference evidence="2" key="1">
    <citation type="submission" date="2023-03" db="EMBL/GenBank/DDBJ databases">
        <title>Massive genome expansion in bonnet fungi (Mycena s.s.) driven by repeated elements and novel gene families across ecological guilds.</title>
        <authorList>
            <consortium name="Lawrence Berkeley National Laboratory"/>
            <person name="Harder C.B."/>
            <person name="Miyauchi S."/>
            <person name="Viragh M."/>
            <person name="Kuo A."/>
            <person name="Thoen E."/>
            <person name="Andreopoulos B."/>
            <person name="Lu D."/>
            <person name="Skrede I."/>
            <person name="Drula E."/>
            <person name="Henrissat B."/>
            <person name="Morin E."/>
            <person name="Kohler A."/>
            <person name="Barry K."/>
            <person name="LaButti K."/>
            <person name="Morin E."/>
            <person name="Salamov A."/>
            <person name="Lipzen A."/>
            <person name="Mereny Z."/>
            <person name="Hegedus B."/>
            <person name="Baldrian P."/>
            <person name="Stursova M."/>
            <person name="Weitz H."/>
            <person name="Taylor A."/>
            <person name="Grigoriev I.V."/>
            <person name="Nagy L.G."/>
            <person name="Martin F."/>
            <person name="Kauserud H."/>
        </authorList>
    </citation>
    <scope>NUCLEOTIDE SEQUENCE</scope>
    <source>
        <strain evidence="2">CBHHK002</strain>
    </source>
</reference>
<dbReference type="EMBL" id="JARIHO010000010">
    <property type="protein sequence ID" value="KAJ7354123.1"/>
    <property type="molecule type" value="Genomic_DNA"/>
</dbReference>
<evidence type="ECO:0000256" key="1">
    <source>
        <dbReference type="SAM" id="MobiDB-lite"/>
    </source>
</evidence>
<gene>
    <name evidence="2" type="ORF">DFH08DRAFT_41093</name>
</gene>
<accession>A0AAD7ABA6</accession>
<keyword evidence="3" id="KW-1185">Reference proteome</keyword>
<proteinExistence type="predicted"/>
<organism evidence="2 3">
    <name type="scientific">Mycena albidolilacea</name>
    <dbReference type="NCBI Taxonomy" id="1033008"/>
    <lineage>
        <taxon>Eukaryota</taxon>
        <taxon>Fungi</taxon>
        <taxon>Dikarya</taxon>
        <taxon>Basidiomycota</taxon>
        <taxon>Agaricomycotina</taxon>
        <taxon>Agaricomycetes</taxon>
        <taxon>Agaricomycetidae</taxon>
        <taxon>Agaricales</taxon>
        <taxon>Marasmiineae</taxon>
        <taxon>Mycenaceae</taxon>
        <taxon>Mycena</taxon>
    </lineage>
</organism>
<evidence type="ECO:0000313" key="2">
    <source>
        <dbReference type="EMBL" id="KAJ7354123.1"/>
    </source>
</evidence>
<dbReference type="AlphaFoldDB" id="A0AAD7ABA6"/>
<sequence length="102" mass="10663">MTFVVAVLPPSLSTSMLPGPTRCILGARRFASAKSSACMTSPHAHREPNNRMLSPDYPATPGTDVDAGARTLVPTTTTRGASAREADRLTAPSHGSSGNRNE</sequence>
<evidence type="ECO:0000313" key="3">
    <source>
        <dbReference type="Proteomes" id="UP001218218"/>
    </source>
</evidence>
<comment type="caution">
    <text evidence="2">The sequence shown here is derived from an EMBL/GenBank/DDBJ whole genome shotgun (WGS) entry which is preliminary data.</text>
</comment>
<dbReference type="Proteomes" id="UP001218218">
    <property type="component" value="Unassembled WGS sequence"/>
</dbReference>
<feature type="region of interest" description="Disordered" evidence="1">
    <location>
        <begin position="39"/>
        <end position="102"/>
    </location>
</feature>
<protein>
    <submittedName>
        <fullName evidence="2">Uncharacterized protein</fullName>
    </submittedName>
</protein>